<dbReference type="PROSITE" id="PS50082">
    <property type="entry name" value="WD_REPEATS_2"/>
    <property type="match status" value="4"/>
</dbReference>
<protein>
    <submittedName>
        <fullName evidence="5">WD40-repeat-containing domain protein</fullName>
    </submittedName>
</protein>
<dbReference type="GO" id="GO:0000724">
    <property type="term" value="P:double-strand break repair via homologous recombination"/>
    <property type="evidence" value="ECO:0007669"/>
    <property type="project" value="TreeGrafter"/>
</dbReference>
<feature type="non-terminal residue" evidence="5">
    <location>
        <position position="475"/>
    </location>
</feature>
<keyword evidence="1 3" id="KW-0853">WD repeat</keyword>
<feature type="repeat" description="WD" evidence="3">
    <location>
        <begin position="239"/>
        <end position="280"/>
    </location>
</feature>
<dbReference type="GO" id="GO:0043130">
    <property type="term" value="F:ubiquitin binding"/>
    <property type="evidence" value="ECO:0007669"/>
    <property type="project" value="TreeGrafter"/>
</dbReference>
<keyword evidence="2" id="KW-0677">Repeat</keyword>
<proteinExistence type="predicted"/>
<dbReference type="InterPro" id="IPR036322">
    <property type="entry name" value="WD40_repeat_dom_sf"/>
</dbReference>
<dbReference type="InterPro" id="IPR051246">
    <property type="entry name" value="WDR48"/>
</dbReference>
<dbReference type="AlphaFoldDB" id="A0A4P9ZRT1"/>
<keyword evidence="6" id="KW-1185">Reference proteome</keyword>
<evidence type="ECO:0000313" key="5">
    <source>
        <dbReference type="EMBL" id="RKP36173.1"/>
    </source>
</evidence>
<sequence>MSTNRQVSKRTITYVIGPRPASSTPTHLLGVNSLAFDPQAACLDSGGDLPETHAPHSPTQGVLYSAGRDGLTLAWDLNFPTGPTGDIDRTTLKTKGLRPAYRCASQHHADWVNDITLCANNQALASASSDRTIKLWRPRPSGGGGTLPPTVTTVGYHTDYVKSLAHASGPQWLASGGLDRRIHLWDLAAQRNAPIVTFALSRSVYALSTNPQGSLLVSGSPEKTVRVWDPRSGRAVTNLTGHTDNIRTVLLSQDGELILSGSSDTTIKLWSLTAGRCIATYTYHSDSVWSLFSDHPRLSYFYSGGKDGLIAKTLTNGVTFTTPESVAIARESTGIVKLVALNNHYIWTATQSSDIKCWRDIRYDQPQLQSPLANQPDFAHLSMDSPHNSRLIPPGRSSNLESQSVRTFSQSPPSPVPPAAMLSAESESTVVREAPDNIIRGDHGLIRSHVLNNKYQAVALDTSGIVSLWDIIRCR</sequence>
<dbReference type="InterPro" id="IPR001680">
    <property type="entry name" value="WD40_rpt"/>
</dbReference>
<evidence type="ECO:0000256" key="4">
    <source>
        <dbReference type="SAM" id="MobiDB-lite"/>
    </source>
</evidence>
<reference evidence="6" key="1">
    <citation type="journal article" date="2018" name="Nat. Microbiol.">
        <title>Leveraging single-cell genomics to expand the fungal tree of life.</title>
        <authorList>
            <person name="Ahrendt S.R."/>
            <person name="Quandt C.A."/>
            <person name="Ciobanu D."/>
            <person name="Clum A."/>
            <person name="Salamov A."/>
            <person name="Andreopoulos B."/>
            <person name="Cheng J.F."/>
            <person name="Woyke T."/>
            <person name="Pelin A."/>
            <person name="Henrissat B."/>
            <person name="Reynolds N.K."/>
            <person name="Benny G.L."/>
            <person name="Smith M.E."/>
            <person name="James T.Y."/>
            <person name="Grigoriev I.V."/>
        </authorList>
    </citation>
    <scope>NUCLEOTIDE SEQUENCE [LARGE SCALE GENOMIC DNA]</scope>
    <source>
        <strain evidence="6">RSA 468</strain>
    </source>
</reference>
<organism evidence="5 6">
    <name type="scientific">Dimargaris cristalligena</name>
    <dbReference type="NCBI Taxonomy" id="215637"/>
    <lineage>
        <taxon>Eukaryota</taxon>
        <taxon>Fungi</taxon>
        <taxon>Fungi incertae sedis</taxon>
        <taxon>Zoopagomycota</taxon>
        <taxon>Kickxellomycotina</taxon>
        <taxon>Dimargaritomycetes</taxon>
        <taxon>Dimargaritales</taxon>
        <taxon>Dimargaritaceae</taxon>
        <taxon>Dimargaris</taxon>
    </lineage>
</organism>
<dbReference type="PRINTS" id="PR00320">
    <property type="entry name" value="GPROTEINBRPT"/>
</dbReference>
<dbReference type="SUPFAM" id="SSF50978">
    <property type="entry name" value="WD40 repeat-like"/>
    <property type="match status" value="1"/>
</dbReference>
<dbReference type="PANTHER" id="PTHR19862">
    <property type="entry name" value="WD REPEAT-CONTAINING PROTEIN 48"/>
    <property type="match status" value="1"/>
</dbReference>
<dbReference type="STRING" id="215637.A0A4P9ZRT1"/>
<gene>
    <name evidence="5" type="ORF">BJ085DRAFT_15817</name>
</gene>
<feature type="repeat" description="WD" evidence="3">
    <location>
        <begin position="154"/>
        <end position="195"/>
    </location>
</feature>
<dbReference type="Pfam" id="PF00400">
    <property type="entry name" value="WD40"/>
    <property type="match status" value="5"/>
</dbReference>
<dbReference type="PROSITE" id="PS50294">
    <property type="entry name" value="WD_REPEATS_REGION"/>
    <property type="match status" value="4"/>
</dbReference>
<feature type="repeat" description="WD" evidence="3">
    <location>
        <begin position="197"/>
        <end position="238"/>
    </location>
</feature>
<accession>A0A4P9ZRT1</accession>
<evidence type="ECO:0000256" key="3">
    <source>
        <dbReference type="PROSITE-ProRule" id="PRU00221"/>
    </source>
</evidence>
<feature type="compositionally biased region" description="Polar residues" evidence="4">
    <location>
        <begin position="396"/>
        <end position="408"/>
    </location>
</feature>
<dbReference type="EMBL" id="ML002705">
    <property type="protein sequence ID" value="RKP36173.1"/>
    <property type="molecule type" value="Genomic_DNA"/>
</dbReference>
<dbReference type="InterPro" id="IPR015943">
    <property type="entry name" value="WD40/YVTN_repeat-like_dom_sf"/>
</dbReference>
<evidence type="ECO:0000256" key="1">
    <source>
        <dbReference type="ARBA" id="ARBA00022574"/>
    </source>
</evidence>
<feature type="repeat" description="WD" evidence="3">
    <location>
        <begin position="105"/>
        <end position="136"/>
    </location>
</feature>
<evidence type="ECO:0000256" key="2">
    <source>
        <dbReference type="ARBA" id="ARBA00022737"/>
    </source>
</evidence>
<dbReference type="CDD" id="cd00200">
    <property type="entry name" value="WD40"/>
    <property type="match status" value="1"/>
</dbReference>
<dbReference type="Gene3D" id="2.130.10.10">
    <property type="entry name" value="YVTN repeat-like/Quinoprotein amine dehydrogenase"/>
    <property type="match status" value="2"/>
</dbReference>
<dbReference type="Proteomes" id="UP000268162">
    <property type="component" value="Unassembled WGS sequence"/>
</dbReference>
<name>A0A4P9ZRT1_9FUNG</name>
<feature type="region of interest" description="Disordered" evidence="4">
    <location>
        <begin position="376"/>
        <end position="426"/>
    </location>
</feature>
<dbReference type="InterPro" id="IPR020472">
    <property type="entry name" value="WD40_PAC1"/>
</dbReference>
<dbReference type="InterPro" id="IPR019775">
    <property type="entry name" value="WD40_repeat_CS"/>
</dbReference>
<dbReference type="PROSITE" id="PS00678">
    <property type="entry name" value="WD_REPEATS_1"/>
    <property type="match status" value="1"/>
</dbReference>
<evidence type="ECO:0000313" key="6">
    <source>
        <dbReference type="Proteomes" id="UP000268162"/>
    </source>
</evidence>
<dbReference type="PANTHER" id="PTHR19862:SF14">
    <property type="entry name" value="WD REPEAT-CONTAINING PROTEIN 48"/>
    <property type="match status" value="1"/>
</dbReference>
<dbReference type="SMART" id="SM00320">
    <property type="entry name" value="WD40"/>
    <property type="match status" value="7"/>
</dbReference>